<evidence type="ECO:0000313" key="1">
    <source>
        <dbReference type="EMBL" id="RDU71816.1"/>
    </source>
</evidence>
<sequence>MERIFWSRRGSRSICNKCRFYACRKHGV</sequence>
<dbReference type="Proteomes" id="UP000257045">
    <property type="component" value="Unassembled WGS sequence"/>
</dbReference>
<name>A0A3D8J3L1_9HELI</name>
<keyword evidence="2" id="KW-1185">Reference proteome</keyword>
<gene>
    <name evidence="1" type="ORF">CQA58_01885</name>
</gene>
<proteinExistence type="predicted"/>
<reference evidence="1 2" key="1">
    <citation type="submission" date="2018-04" db="EMBL/GenBank/DDBJ databases">
        <title>Novel Campyloabacter and Helicobacter Species and Strains.</title>
        <authorList>
            <person name="Mannion A.J."/>
            <person name="Shen Z."/>
            <person name="Fox J.G."/>
        </authorList>
    </citation>
    <scope>NUCLEOTIDE SEQUENCE [LARGE SCALE GENOMIC DNA]</scope>
    <source>
        <strain evidence="1 2">MIT 04-9366</strain>
    </source>
</reference>
<protein>
    <submittedName>
        <fullName evidence="1">Uncharacterized protein</fullName>
    </submittedName>
</protein>
<comment type="caution">
    <text evidence="1">The sequence shown here is derived from an EMBL/GenBank/DDBJ whole genome shotgun (WGS) entry which is preliminary data.</text>
</comment>
<dbReference type="EMBL" id="NXLV01000002">
    <property type="protein sequence ID" value="RDU71816.1"/>
    <property type="molecule type" value="Genomic_DNA"/>
</dbReference>
<accession>A0A3D8J3L1</accession>
<dbReference type="AlphaFoldDB" id="A0A3D8J3L1"/>
<evidence type="ECO:0000313" key="2">
    <source>
        <dbReference type="Proteomes" id="UP000257045"/>
    </source>
</evidence>
<organism evidence="1 2">
    <name type="scientific">Helicobacter brantae</name>
    <dbReference type="NCBI Taxonomy" id="375927"/>
    <lineage>
        <taxon>Bacteria</taxon>
        <taxon>Pseudomonadati</taxon>
        <taxon>Campylobacterota</taxon>
        <taxon>Epsilonproteobacteria</taxon>
        <taxon>Campylobacterales</taxon>
        <taxon>Helicobacteraceae</taxon>
        <taxon>Helicobacter</taxon>
    </lineage>
</organism>